<proteinExistence type="predicted"/>
<keyword evidence="2" id="KW-1185">Reference proteome</keyword>
<dbReference type="SUPFAM" id="SSF54529">
    <property type="entry name" value="Mitochondrial glycoprotein MAM33-like"/>
    <property type="match status" value="1"/>
</dbReference>
<dbReference type="Proteomes" id="UP001634007">
    <property type="component" value="Unassembled WGS sequence"/>
</dbReference>
<evidence type="ECO:0008006" key="3">
    <source>
        <dbReference type="Google" id="ProtNLM"/>
    </source>
</evidence>
<accession>A0ABD3L6L0</accession>
<dbReference type="PANTHER" id="PTHR10826:SF14">
    <property type="entry name" value="MITOCHONDRIAL GLYCOPROTEIN FAMILY PROTEIN"/>
    <property type="match status" value="1"/>
</dbReference>
<dbReference type="Gene3D" id="3.10.280.10">
    <property type="entry name" value="Mitochondrial glycoprotein"/>
    <property type="match status" value="1"/>
</dbReference>
<reference evidence="1 2" key="1">
    <citation type="submission" date="2024-11" db="EMBL/GenBank/DDBJ databases">
        <title>Chromosome-level genome assembly of Eucalyptus globulus Labill. provides insights into its genome evolution.</title>
        <authorList>
            <person name="Li X."/>
        </authorList>
    </citation>
    <scope>NUCLEOTIDE SEQUENCE [LARGE SCALE GENOMIC DNA]</scope>
    <source>
        <strain evidence="1">CL2024</strain>
        <tissue evidence="1">Fresh tender leaves</tissue>
    </source>
</reference>
<gene>
    <name evidence="1" type="ORF">ACJRO7_014597</name>
</gene>
<dbReference type="Pfam" id="PF02330">
    <property type="entry name" value="MAM33"/>
    <property type="match status" value="1"/>
</dbReference>
<organism evidence="1 2">
    <name type="scientific">Eucalyptus globulus</name>
    <name type="common">Tasmanian blue gum</name>
    <dbReference type="NCBI Taxonomy" id="34317"/>
    <lineage>
        <taxon>Eukaryota</taxon>
        <taxon>Viridiplantae</taxon>
        <taxon>Streptophyta</taxon>
        <taxon>Embryophyta</taxon>
        <taxon>Tracheophyta</taxon>
        <taxon>Spermatophyta</taxon>
        <taxon>Magnoliopsida</taxon>
        <taxon>eudicotyledons</taxon>
        <taxon>Gunneridae</taxon>
        <taxon>Pentapetalae</taxon>
        <taxon>rosids</taxon>
        <taxon>malvids</taxon>
        <taxon>Myrtales</taxon>
        <taxon>Myrtaceae</taxon>
        <taxon>Myrtoideae</taxon>
        <taxon>Eucalypteae</taxon>
        <taxon>Eucalyptus</taxon>
    </lineage>
</organism>
<evidence type="ECO:0000313" key="2">
    <source>
        <dbReference type="Proteomes" id="UP001634007"/>
    </source>
</evidence>
<protein>
    <recommendedName>
        <fullName evidence="3">Mitochondrial glycoprotein family protein</fullName>
    </recommendedName>
</protein>
<evidence type="ECO:0000313" key="1">
    <source>
        <dbReference type="EMBL" id="KAL3745511.1"/>
    </source>
</evidence>
<name>A0ABD3L6L0_EUCGL</name>
<dbReference type="InterPro" id="IPR036561">
    <property type="entry name" value="MAM33_sf"/>
</dbReference>
<dbReference type="InterPro" id="IPR003428">
    <property type="entry name" value="MAM33"/>
</dbReference>
<dbReference type="EMBL" id="JBJKBG010000003">
    <property type="protein sequence ID" value="KAL3745512.1"/>
    <property type="molecule type" value="Genomic_DNA"/>
</dbReference>
<sequence length="247" mass="28594">MASPCSRLARSVRRPLLRPETLASLLSRQRRPPFPPQDAALALLPRGRRYSAESVVMSPFDAHILRILDSRIELESEYPVPEPPTKFDSFTVQDQPGQRWVTLRGNFGNGEDIKIEATSFDAAVLVQKPGEDNSRQDMRLHISLLVDVSKGDGLGMLEFLCSAWPDSLEIRNVYLFRKEMQEKMHSWPYMGPDSRKLNAKIRNTFREFLETRGVNNKMSAFLHEYMRNKERVEHLRWLKNVKSLIQK</sequence>
<dbReference type="PANTHER" id="PTHR10826">
    <property type="entry name" value="COMPLEMENT COMPONENT 1"/>
    <property type="match status" value="1"/>
</dbReference>
<dbReference type="AlphaFoldDB" id="A0ABD3L6L0"/>
<comment type="caution">
    <text evidence="1">The sequence shown here is derived from an EMBL/GenBank/DDBJ whole genome shotgun (WGS) entry which is preliminary data.</text>
</comment>
<dbReference type="EMBL" id="JBJKBG010000003">
    <property type="protein sequence ID" value="KAL3745511.1"/>
    <property type="molecule type" value="Genomic_DNA"/>
</dbReference>